<comment type="caution">
    <text evidence="2">The sequence shown here is derived from an EMBL/GenBank/DDBJ whole genome shotgun (WGS) entry which is preliminary data.</text>
</comment>
<feature type="compositionally biased region" description="Basic and acidic residues" evidence="1">
    <location>
        <begin position="483"/>
        <end position="501"/>
    </location>
</feature>
<feature type="compositionally biased region" description="Low complexity" evidence="1">
    <location>
        <begin position="504"/>
        <end position="520"/>
    </location>
</feature>
<evidence type="ECO:0000256" key="1">
    <source>
        <dbReference type="SAM" id="MobiDB-lite"/>
    </source>
</evidence>
<evidence type="ECO:0000313" key="3">
    <source>
        <dbReference type="Proteomes" id="UP001590950"/>
    </source>
</evidence>
<evidence type="ECO:0000313" key="2">
    <source>
        <dbReference type="EMBL" id="KAL2041047.1"/>
    </source>
</evidence>
<feature type="region of interest" description="Disordered" evidence="1">
    <location>
        <begin position="374"/>
        <end position="643"/>
    </location>
</feature>
<evidence type="ECO:0008006" key="4">
    <source>
        <dbReference type="Google" id="ProtNLM"/>
    </source>
</evidence>
<name>A0ABR4A563_9LECA</name>
<feature type="compositionally biased region" description="Polar residues" evidence="1">
    <location>
        <begin position="530"/>
        <end position="561"/>
    </location>
</feature>
<dbReference type="EMBL" id="JBEFKJ010000018">
    <property type="protein sequence ID" value="KAL2041047.1"/>
    <property type="molecule type" value="Genomic_DNA"/>
</dbReference>
<sequence length="643" mass="70186">MVAQSVGADLRAFCNMNLSPDVTTHVTRRQVECVAQVGHNCLAIGMYIKTICQGFTLTATFRMIITHSNATLSSTTAIEIVLSCSVCADTLSRINAEGYEFHGLRKTDDPNSGRVTKLWLTECAHLCCTKHFEGGGVPFYPDQQAPRAPCPFCVVENNDHSEKTLFYINGPATGEYDPNIPSGYFQIPPVDLGGSDPAFAALLFQYLSLIRFGAKTNEKALRLGNSLRLWEERKTEIVRSLSNAAPLRDELLSAGRRLLSLGQDVTSIETVLNLAGASLIQGTQVHQRPGTQHQLPSTLLTGLNAMPTRPTPNVASRLANASAAELGRLTKGNPSLLDCERNPVKSLFSRDGFPAKRKLVDSLDELEWPFDRHHSSRAYGKTPSRDLMPPPPLPMRNPFVFMVNTDDNDHGESNGGGISGERSQGNAACETPQRPPSQDSAHGSGRRYSDTTLASEPRSRPSFSSTSTAAYEGPLRHGQLNRRRAEVHGDRPHITDGEGHRISRAQSLASQAASISDLSDPGAPPALRNQAASRQVSPTGQERSLHSRANSNQAGPTSRYFTPSRERTHSTPHRQQLGSTPMARSQSDSIGVHPDETSRGRSRTPAPFSQHRRALDEQSPTPSADVEAEDLPTPRHNRRRADR</sequence>
<proteinExistence type="predicted"/>
<keyword evidence="3" id="KW-1185">Reference proteome</keyword>
<gene>
    <name evidence="2" type="ORF">N7G274_005991</name>
</gene>
<protein>
    <recommendedName>
        <fullName evidence="4">RING-type domain-containing protein</fullName>
    </recommendedName>
</protein>
<reference evidence="2 3" key="1">
    <citation type="submission" date="2024-09" db="EMBL/GenBank/DDBJ databases">
        <title>Rethinking Asexuality: The Enigmatic Case of Functional Sexual Genes in Lepraria (Stereocaulaceae).</title>
        <authorList>
            <person name="Doellman M."/>
            <person name="Sun Y."/>
            <person name="Barcenas-Pena A."/>
            <person name="Lumbsch H.T."/>
            <person name="Grewe F."/>
        </authorList>
    </citation>
    <scope>NUCLEOTIDE SEQUENCE [LARGE SCALE GENOMIC DNA]</scope>
    <source>
        <strain evidence="2 3">Mercado 3170</strain>
    </source>
</reference>
<dbReference type="Proteomes" id="UP001590950">
    <property type="component" value="Unassembled WGS sequence"/>
</dbReference>
<accession>A0ABR4A563</accession>
<feature type="compositionally biased region" description="Polar residues" evidence="1">
    <location>
        <begin position="573"/>
        <end position="589"/>
    </location>
</feature>
<organism evidence="2 3">
    <name type="scientific">Stereocaulon virgatum</name>
    <dbReference type="NCBI Taxonomy" id="373712"/>
    <lineage>
        <taxon>Eukaryota</taxon>
        <taxon>Fungi</taxon>
        <taxon>Dikarya</taxon>
        <taxon>Ascomycota</taxon>
        <taxon>Pezizomycotina</taxon>
        <taxon>Lecanoromycetes</taxon>
        <taxon>OSLEUM clade</taxon>
        <taxon>Lecanoromycetidae</taxon>
        <taxon>Lecanorales</taxon>
        <taxon>Lecanorineae</taxon>
        <taxon>Stereocaulaceae</taxon>
        <taxon>Stereocaulon</taxon>
    </lineage>
</organism>